<dbReference type="InterPro" id="IPR029044">
    <property type="entry name" value="Nucleotide-diphossugar_trans"/>
</dbReference>
<gene>
    <name evidence="2" type="ORF">AFL01nite_10170</name>
</gene>
<dbReference type="Pfam" id="PF00535">
    <property type="entry name" value="Glycos_transf_2"/>
    <property type="match status" value="1"/>
</dbReference>
<accession>A0A512HTH0</accession>
<evidence type="ECO:0000313" key="2">
    <source>
        <dbReference type="EMBL" id="GEO88690.1"/>
    </source>
</evidence>
<organism evidence="2 3">
    <name type="scientific">Aeromicrobium flavum</name>
    <dbReference type="NCBI Taxonomy" id="416568"/>
    <lineage>
        <taxon>Bacteria</taxon>
        <taxon>Bacillati</taxon>
        <taxon>Actinomycetota</taxon>
        <taxon>Actinomycetes</taxon>
        <taxon>Propionibacteriales</taxon>
        <taxon>Nocardioidaceae</taxon>
        <taxon>Aeromicrobium</taxon>
    </lineage>
</organism>
<comment type="caution">
    <text evidence="2">The sequence shown here is derived from an EMBL/GenBank/DDBJ whole genome shotgun (WGS) entry which is preliminary data.</text>
</comment>
<dbReference type="Proteomes" id="UP000321769">
    <property type="component" value="Unassembled WGS sequence"/>
</dbReference>
<dbReference type="SUPFAM" id="SSF53448">
    <property type="entry name" value="Nucleotide-diphospho-sugar transferases"/>
    <property type="match status" value="1"/>
</dbReference>
<dbReference type="Gene3D" id="3.90.550.10">
    <property type="entry name" value="Spore Coat Polysaccharide Biosynthesis Protein SpsA, Chain A"/>
    <property type="match status" value="1"/>
</dbReference>
<sequence length="696" mass="76910">MDGRTLGVSVVIPTHRGVSRIASMLDALAKQSLDPASYEVIVVENGSDDGTRWIVESMARTHPERVFRYVHLPDADKASASNHGIAEAAYSHLTFVDDDDTVPPRYLEALWEQRQEGAIVVGYVADLQGADAVPSFDTYVVRALLPWAGRRVSVDDATTAVAFNVAKLVPTEVACRHRFDEGLLSGDDVVFWAGLTIAEGLEVVVAPPDTGAIYYRTLRPGSHSRPRERDFRWGIEAKLAVIARLAVWARLKGDSPGSRAAKRLVTAQTEHMNHFLKARPRYQDEAVAAIEAAGLEDVIHWSFFTRGRARRLVVSYCFPPTADSSAIVAARRVVAHGECVDVVSHAMGRLRGKDSSVRRLTRPYVARQWVLSGPTATLSWSGGVRDFVEKGWARVEAENKDDWPYESIYSRAMWPASHLLAAHVALQRPGTRWTAEMSDPLSINTEGGEKEGDWDPDDTLPLAFRKAVADRGFEGPEGPRLAPWIEAVTYALADEIIFTNRIQRDLMLDRIADPRLRERARSVAVVSAHPTPPERLFHAEAPIPLPQDVVNIGYFGNFYANRGIADLLTALQQHERRDEVRLHVFTDRPGPLMDQVDALGLEGHVEVHQQLPYLDYLAQTRRFDVLLVNDTAATAHFGVNPYLPSKLSDYLGSGTDIWAMVEPQSPLSEVEVAFVSAVGDVAEAGAVLDEIVDIHG</sequence>
<dbReference type="SUPFAM" id="SSF53756">
    <property type="entry name" value="UDP-Glycosyltransferase/glycogen phosphorylase"/>
    <property type="match status" value="1"/>
</dbReference>
<dbReference type="CDD" id="cd00761">
    <property type="entry name" value="Glyco_tranf_GTA_type"/>
    <property type="match status" value="1"/>
</dbReference>
<dbReference type="PANTHER" id="PTHR43685:SF2">
    <property type="entry name" value="GLYCOSYLTRANSFERASE 2-LIKE DOMAIN-CONTAINING PROTEIN"/>
    <property type="match status" value="1"/>
</dbReference>
<dbReference type="Gene3D" id="3.40.50.2000">
    <property type="entry name" value="Glycogen Phosphorylase B"/>
    <property type="match status" value="1"/>
</dbReference>
<protein>
    <recommendedName>
        <fullName evidence="1">Glycosyltransferase 2-like domain-containing protein</fullName>
    </recommendedName>
</protein>
<evidence type="ECO:0000259" key="1">
    <source>
        <dbReference type="Pfam" id="PF00535"/>
    </source>
</evidence>
<dbReference type="InterPro" id="IPR001173">
    <property type="entry name" value="Glyco_trans_2-like"/>
</dbReference>
<feature type="domain" description="Glycosyltransferase 2-like" evidence="1">
    <location>
        <begin position="9"/>
        <end position="123"/>
    </location>
</feature>
<dbReference type="InterPro" id="IPR050834">
    <property type="entry name" value="Glycosyltransf_2"/>
</dbReference>
<name>A0A512HTH0_9ACTN</name>
<dbReference type="RefSeq" id="WP_186813819.1">
    <property type="nucleotide sequence ID" value="NZ_BAAAYQ010000005.1"/>
</dbReference>
<dbReference type="PANTHER" id="PTHR43685">
    <property type="entry name" value="GLYCOSYLTRANSFERASE"/>
    <property type="match status" value="1"/>
</dbReference>
<dbReference type="AlphaFoldDB" id="A0A512HTH0"/>
<reference evidence="2 3" key="1">
    <citation type="submission" date="2019-07" db="EMBL/GenBank/DDBJ databases">
        <title>Whole genome shotgun sequence of Aeromicrobium flavum NBRC 107625.</title>
        <authorList>
            <person name="Hosoyama A."/>
            <person name="Uohara A."/>
            <person name="Ohji S."/>
            <person name="Ichikawa N."/>
        </authorList>
    </citation>
    <scope>NUCLEOTIDE SEQUENCE [LARGE SCALE GENOMIC DNA]</scope>
    <source>
        <strain evidence="2 3">NBRC 107625</strain>
    </source>
</reference>
<proteinExistence type="predicted"/>
<dbReference type="EMBL" id="BJZQ01000003">
    <property type="protein sequence ID" value="GEO88690.1"/>
    <property type="molecule type" value="Genomic_DNA"/>
</dbReference>
<keyword evidence="3" id="KW-1185">Reference proteome</keyword>
<evidence type="ECO:0000313" key="3">
    <source>
        <dbReference type="Proteomes" id="UP000321769"/>
    </source>
</evidence>